<dbReference type="SUPFAM" id="SSF52833">
    <property type="entry name" value="Thioredoxin-like"/>
    <property type="match status" value="1"/>
</dbReference>
<dbReference type="RefSeq" id="WP_260749045.1">
    <property type="nucleotide sequence ID" value="NZ_CP092109.1"/>
</dbReference>
<sequence>MTKKPAQFYHAGCPVCMEAEQKVAHALDTNRFDLEIIHLGEQKNRIGEAESKGVKSVPALVLDGVPFHINYGAGIEDLKK</sequence>
<dbReference type="EMBL" id="CP092109">
    <property type="protein sequence ID" value="UWZ80684.1"/>
    <property type="molecule type" value="Genomic_DNA"/>
</dbReference>
<evidence type="ECO:0000259" key="1">
    <source>
        <dbReference type="Pfam" id="PF13192"/>
    </source>
</evidence>
<feature type="domain" description="Thioredoxin-like fold" evidence="1">
    <location>
        <begin position="11"/>
        <end position="66"/>
    </location>
</feature>
<dbReference type="Proteomes" id="UP001060414">
    <property type="component" value="Chromosome"/>
</dbReference>
<name>A0ABY5ZQB6_9BACT</name>
<evidence type="ECO:0000313" key="2">
    <source>
        <dbReference type="EMBL" id="UWZ80684.1"/>
    </source>
</evidence>
<dbReference type="InterPro" id="IPR012336">
    <property type="entry name" value="Thioredoxin-like_fold"/>
</dbReference>
<dbReference type="Gene3D" id="3.40.30.10">
    <property type="entry name" value="Glutaredoxin"/>
    <property type="match status" value="1"/>
</dbReference>
<evidence type="ECO:0000313" key="3">
    <source>
        <dbReference type="Proteomes" id="UP001060414"/>
    </source>
</evidence>
<gene>
    <name evidence="2" type="ORF">L9S41_04605</name>
</gene>
<dbReference type="Pfam" id="PF13192">
    <property type="entry name" value="Thioredoxin_3"/>
    <property type="match status" value="1"/>
</dbReference>
<dbReference type="InterPro" id="IPR036249">
    <property type="entry name" value="Thioredoxin-like_sf"/>
</dbReference>
<protein>
    <submittedName>
        <fullName evidence="2">Thioredoxin family protein</fullName>
    </submittedName>
</protein>
<keyword evidence="3" id="KW-1185">Reference proteome</keyword>
<reference evidence="2" key="1">
    <citation type="journal article" date="2022" name="Environ. Microbiol.">
        <title>Geoalkalibacter halelectricus SAP #1 sp. nov. possessing extracellular electron transfer and mineral#reducing capabilities from a haloalkaline environment.</title>
        <authorList>
            <person name="Yadav S."/>
            <person name="Singh R."/>
            <person name="Sundharam S.S."/>
            <person name="Chaudhary S."/>
            <person name="Krishnamurthi S."/>
            <person name="Patil S.A."/>
        </authorList>
    </citation>
    <scope>NUCLEOTIDE SEQUENCE</scope>
    <source>
        <strain evidence="2">SAP-1</strain>
    </source>
</reference>
<accession>A0ABY5ZQB6</accession>
<organism evidence="2 3">
    <name type="scientific">Geoalkalibacter halelectricus</name>
    <dbReference type="NCBI Taxonomy" id="2847045"/>
    <lineage>
        <taxon>Bacteria</taxon>
        <taxon>Pseudomonadati</taxon>
        <taxon>Thermodesulfobacteriota</taxon>
        <taxon>Desulfuromonadia</taxon>
        <taxon>Desulfuromonadales</taxon>
        <taxon>Geoalkalibacteraceae</taxon>
        <taxon>Geoalkalibacter</taxon>
    </lineage>
</organism>
<proteinExistence type="predicted"/>